<dbReference type="InterPro" id="IPR046674">
    <property type="entry name" value="DUF6544"/>
</dbReference>
<accession>A0A2T0WA89</accession>
<dbReference type="RefSeq" id="WP_106135680.1">
    <property type="nucleotide sequence ID" value="NZ_PVTR01000028.1"/>
</dbReference>
<gene>
    <name evidence="1" type="ORF">CLW00_1284</name>
</gene>
<protein>
    <submittedName>
        <fullName evidence="1">Uncharacterized protein</fullName>
    </submittedName>
</protein>
<keyword evidence="2" id="KW-1185">Reference proteome</keyword>
<name>A0A2T0WA89_9BACT</name>
<comment type="caution">
    <text evidence="1">The sequence shown here is derived from an EMBL/GenBank/DDBJ whole genome shotgun (WGS) entry which is preliminary data.</text>
</comment>
<evidence type="ECO:0000313" key="2">
    <source>
        <dbReference type="Proteomes" id="UP000238157"/>
    </source>
</evidence>
<dbReference type="Pfam" id="PF20181">
    <property type="entry name" value="DUF6544"/>
    <property type="match status" value="1"/>
</dbReference>
<dbReference type="EMBL" id="PVTR01000028">
    <property type="protein sequence ID" value="PRY83546.1"/>
    <property type="molecule type" value="Genomic_DNA"/>
</dbReference>
<organism evidence="1 2">
    <name type="scientific">Mongoliibacter ruber</name>
    <dbReference type="NCBI Taxonomy" id="1750599"/>
    <lineage>
        <taxon>Bacteria</taxon>
        <taxon>Pseudomonadati</taxon>
        <taxon>Bacteroidota</taxon>
        <taxon>Cytophagia</taxon>
        <taxon>Cytophagales</taxon>
        <taxon>Cyclobacteriaceae</taxon>
        <taxon>Mongoliibacter</taxon>
    </lineage>
</organism>
<dbReference type="OrthoDB" id="9786534at2"/>
<dbReference type="Proteomes" id="UP000238157">
    <property type="component" value="Unassembled WGS sequence"/>
</dbReference>
<reference evidence="1 2" key="1">
    <citation type="submission" date="2018-03" db="EMBL/GenBank/DDBJ databases">
        <title>Genomic Encyclopedia of Archaeal and Bacterial Type Strains, Phase II (KMG-II): from individual species to whole genera.</title>
        <authorList>
            <person name="Goeker M."/>
        </authorList>
    </citation>
    <scope>NUCLEOTIDE SEQUENCE [LARGE SCALE GENOMIC DNA]</scope>
    <source>
        <strain evidence="1 2">DSM 27929</strain>
    </source>
</reference>
<evidence type="ECO:0000313" key="1">
    <source>
        <dbReference type="EMBL" id="PRY83546.1"/>
    </source>
</evidence>
<dbReference type="AlphaFoldDB" id="A0A2T0WA89"/>
<proteinExistence type="predicted"/>
<sequence>MKKVYFNDRTELLERSKVYKTETFSEELIKDLPNPIKKYLRVCGYMNTAVPVNANIYWAESWLKMSPEKNWGRLHTTQFNSVKPIGRVAYMKFSSMPVAARDLYRDGYGEMNGKLFNLIRVVFDNSRETAQSALITTFCEFMFIPGYLLLDNVKWEQIDELSVRGILTDSGIEVSGVFHFNKEGLFTHFETNDRYFSIGKNTYKKVRFSAIVESYKMQGSIKINEKVKIVWHLPEGDYVYYKGIIDRIKINVLE</sequence>